<name>A0A162R785_9CRUS</name>
<dbReference type="InterPro" id="IPR036397">
    <property type="entry name" value="RNaseH_sf"/>
</dbReference>
<comment type="caution">
    <text evidence="4">The sequence shown here is derived from an EMBL/GenBank/DDBJ whole genome shotgun (WGS) entry which is preliminary data.</text>
</comment>
<dbReference type="EMBL" id="LRGB01000233">
    <property type="protein sequence ID" value="KZS20285.1"/>
    <property type="molecule type" value="Genomic_DNA"/>
</dbReference>
<feature type="region of interest" description="Disordered" evidence="1">
    <location>
        <begin position="250"/>
        <end position="300"/>
    </location>
</feature>
<dbReference type="GO" id="GO:0004523">
    <property type="term" value="F:RNA-DNA hybrid ribonuclease activity"/>
    <property type="evidence" value="ECO:0007669"/>
    <property type="project" value="InterPro"/>
</dbReference>
<dbReference type="Pfam" id="PF00075">
    <property type="entry name" value="RNase_H"/>
    <property type="match status" value="1"/>
</dbReference>
<dbReference type="PROSITE" id="PS50879">
    <property type="entry name" value="RNASE_H_1"/>
    <property type="match status" value="1"/>
</dbReference>
<sequence length="1359" mass="154746">MPVIQDQDLVAVIGGLAPDAKIMPAQLDINGFHGLQDQTPELDNEGLPELDAPVPNLEGIEGFGAWVEAVMPTPLPQPLDIEAERSLLLKSAIISVCRERVWGIDFDWSDVKKIFLFLKPLAMATTYLEEDLYPTTASVIPSILSLEEHFQIMKEKDRDASMRLLCEVGITKMKMRFGSFMDVKHDEFDQIYLICSLLHPNKTLEFTGEEFQEGNRRLLDSKKQEIAERNCLIIVPEAKQIEVTPYLTTETHPQSKVRESETSSAIDITTQMDFEEPSMKRKNNKDNHSPRPGHSRYSDLFDQPCSGAPIVIHLISRPKSFLLLGIIEKLAFMNALTDTIGQVKAGTKWTHQGYLNVYPTSSSQKRKLLELKTRNPGNHHPGHSKDNSPPRRAATNNRKNKEGHGYRIRVKSQTTSHNHSPTASQPNSSQTPSYVNSKNLNIRCLNPHIVLLSETFWRDEYIPKFNAFNTFYLNRKTHGGGVAILVKKSIQAAPMILPQTPNVEAVGTTIKLKNNKSIDIISVYCLDGNANTKQNITDILNTTTNSYVIGGPYWGSDHLLVITSLSIGSSPIKTPNDHWKFNRNRWEEWNEDIQSKTTPGILTAAKTPNEAYQSFYSAIIEASNNHFKPKRINKEPKKPWWTPLCKKTTKEARKRPTSQDYLTKQWVETGYTTKCLKPEPKQSHHTTETAEHFTQHWISTPGLEKRNCSPHTKTKQTSKPPRVLQTNIPHVMPRKLKRGVSQGCVMSPLLFNIIMSDFPNPDDGCEISLFADDIEIYSTATTKWETERNLQKYLKKTKEWAKQWKLSFSVPKCIAVTFSRRKKKERDFNLILNNSRITERNNFNFLGIIFDSRLTWDNHIEYINASLHHRENCIKTFTHGKTPLQLKLLARIYTAMIRSKLDYGALILTTMPKTKLKKLETTQNQILRGILGCFKSTPIPLIKIETGISPIKDRWDMLATGYLTNLSSKTWNSDYLSLYEIAKTQKIWKPRSTPAMSKYLTELDGGSSLITLQEPAYQPYTEPLAPWQLFQITTGSFTTNKKTAVKNKALTAATFLETKSNEDQNHLDIYTDGSTCKTTKKTSCAVYIPATQTKEAWLLSNFTNSFNAELVAIKQALTLTYNQDWNEITIYTDSKSAIQAISNFKWKSSNYINEIIQQINNFRSAGTKINLYWIPSHAGIRGNEIVDQLANNRRTADDGETMCHTPNMAEKLMKIKNKYQDKTLEKLKKNSTNQAITHRTKMGMASWHTHKNRAIQSALIRLRSGHNKLNGTISKWDMDIQPECPHGCPEIENSTHVLLHCPHYSDVRRELKQVIEKLKLPFDVPTVTGVNFSIPKHTQEKIAKTLINFITTTEIIKRI</sequence>
<dbReference type="SUPFAM" id="SSF53098">
    <property type="entry name" value="Ribonuclease H-like"/>
    <property type="match status" value="1"/>
</dbReference>
<dbReference type="OrthoDB" id="7765078at2759"/>
<evidence type="ECO:0000259" key="3">
    <source>
        <dbReference type="PROSITE" id="PS50879"/>
    </source>
</evidence>
<protein>
    <recommendedName>
        <fullName evidence="6">RNase H type-1 domain-containing protein</fullName>
    </recommendedName>
</protein>
<organism evidence="4 5">
    <name type="scientific">Daphnia magna</name>
    <dbReference type="NCBI Taxonomy" id="35525"/>
    <lineage>
        <taxon>Eukaryota</taxon>
        <taxon>Metazoa</taxon>
        <taxon>Ecdysozoa</taxon>
        <taxon>Arthropoda</taxon>
        <taxon>Crustacea</taxon>
        <taxon>Branchiopoda</taxon>
        <taxon>Diplostraca</taxon>
        <taxon>Cladocera</taxon>
        <taxon>Anomopoda</taxon>
        <taxon>Daphniidae</taxon>
        <taxon>Daphnia</taxon>
    </lineage>
</organism>
<dbReference type="Gene3D" id="3.60.10.10">
    <property type="entry name" value="Endonuclease/exonuclease/phosphatase"/>
    <property type="match status" value="1"/>
</dbReference>
<dbReference type="InterPro" id="IPR036691">
    <property type="entry name" value="Endo/exonu/phosph_ase_sf"/>
</dbReference>
<feature type="domain" description="RNase H type-1" evidence="3">
    <location>
        <begin position="1063"/>
        <end position="1195"/>
    </location>
</feature>
<dbReference type="STRING" id="35525.A0A162R785"/>
<accession>A0A162R785</accession>
<dbReference type="SUPFAM" id="SSF56219">
    <property type="entry name" value="DNase I-like"/>
    <property type="match status" value="1"/>
</dbReference>
<dbReference type="InterPro" id="IPR043502">
    <property type="entry name" value="DNA/RNA_pol_sf"/>
</dbReference>
<dbReference type="GO" id="GO:0003676">
    <property type="term" value="F:nucleic acid binding"/>
    <property type="evidence" value="ECO:0007669"/>
    <property type="project" value="InterPro"/>
</dbReference>
<reference evidence="4 5" key="1">
    <citation type="submission" date="2016-03" db="EMBL/GenBank/DDBJ databases">
        <title>EvidentialGene: Evidence-directed Construction of Genes on Genomes.</title>
        <authorList>
            <person name="Gilbert D.G."/>
            <person name="Choi J.-H."/>
            <person name="Mockaitis K."/>
            <person name="Colbourne J."/>
            <person name="Pfrender M."/>
        </authorList>
    </citation>
    <scope>NUCLEOTIDE SEQUENCE [LARGE SCALE GENOMIC DNA]</scope>
    <source>
        <strain evidence="4 5">Xinb3</strain>
        <tissue evidence="4">Complete organism</tissue>
    </source>
</reference>
<dbReference type="SUPFAM" id="SSF56672">
    <property type="entry name" value="DNA/RNA polymerases"/>
    <property type="match status" value="1"/>
</dbReference>
<gene>
    <name evidence="4" type="ORF">APZ42_013057</name>
</gene>
<dbReference type="Proteomes" id="UP000076858">
    <property type="component" value="Unassembled WGS sequence"/>
</dbReference>
<feature type="region of interest" description="Disordered" evidence="1">
    <location>
        <begin position="373"/>
        <end position="434"/>
    </location>
</feature>
<dbReference type="Gene3D" id="3.30.420.10">
    <property type="entry name" value="Ribonuclease H-like superfamily/Ribonuclease H"/>
    <property type="match status" value="1"/>
</dbReference>
<evidence type="ECO:0008006" key="6">
    <source>
        <dbReference type="Google" id="ProtNLM"/>
    </source>
</evidence>
<dbReference type="InterPro" id="IPR000477">
    <property type="entry name" value="RT_dom"/>
</dbReference>
<evidence type="ECO:0000259" key="2">
    <source>
        <dbReference type="PROSITE" id="PS50878"/>
    </source>
</evidence>
<evidence type="ECO:0000313" key="5">
    <source>
        <dbReference type="Proteomes" id="UP000076858"/>
    </source>
</evidence>
<dbReference type="CDD" id="cd09276">
    <property type="entry name" value="Rnase_HI_RT_non_LTR"/>
    <property type="match status" value="1"/>
</dbReference>
<dbReference type="Pfam" id="PF00078">
    <property type="entry name" value="RVT_1"/>
    <property type="match status" value="1"/>
</dbReference>
<dbReference type="InterPro" id="IPR002156">
    <property type="entry name" value="RNaseH_domain"/>
</dbReference>
<dbReference type="GO" id="GO:0071897">
    <property type="term" value="P:DNA biosynthetic process"/>
    <property type="evidence" value="ECO:0007669"/>
    <property type="project" value="UniProtKB-ARBA"/>
</dbReference>
<evidence type="ECO:0000256" key="1">
    <source>
        <dbReference type="SAM" id="MobiDB-lite"/>
    </source>
</evidence>
<dbReference type="PANTHER" id="PTHR33332">
    <property type="entry name" value="REVERSE TRANSCRIPTASE DOMAIN-CONTAINING PROTEIN"/>
    <property type="match status" value="1"/>
</dbReference>
<dbReference type="GO" id="GO:0042575">
    <property type="term" value="C:DNA polymerase complex"/>
    <property type="evidence" value="ECO:0007669"/>
    <property type="project" value="UniProtKB-ARBA"/>
</dbReference>
<proteinExistence type="predicted"/>
<dbReference type="InterPro" id="IPR012337">
    <property type="entry name" value="RNaseH-like_sf"/>
</dbReference>
<dbReference type="PROSITE" id="PS50878">
    <property type="entry name" value="RT_POL"/>
    <property type="match status" value="1"/>
</dbReference>
<keyword evidence="5" id="KW-1185">Reference proteome</keyword>
<feature type="compositionally biased region" description="Polar residues" evidence="1">
    <location>
        <begin position="411"/>
        <end position="434"/>
    </location>
</feature>
<evidence type="ECO:0000313" key="4">
    <source>
        <dbReference type="EMBL" id="KZS20285.1"/>
    </source>
</evidence>
<feature type="compositionally biased region" description="Polar residues" evidence="1">
    <location>
        <begin position="262"/>
        <end position="272"/>
    </location>
</feature>
<feature type="domain" description="Reverse transcriptase" evidence="2">
    <location>
        <begin position="616"/>
        <end position="850"/>
    </location>
</feature>